<sequence>MKKRIVRPPMLQLPDCPAVKARASVAKTEDEVAGDGALWGVTLRRGRRRARAAQYASKRLPERFVALRKAGACLTDALRQAFIDTDTEYSGTLTVAHAGDTRAVLAVVGGGAVRLSVDHRPSRPDELARIEASGGLVLTSSGTARVNGILAVSRSLGDRDLKAFVIADPEVATRPLTPVDEFVVVASDGVWDVLSDEAAVAAVGGALAGGCAPTAAASVLVRLAYSMGSKDDISALVVDLRVYAQQGWRATAGTPGVARGSVAALPIEEEKGARGWRAAATAKDGGPSPDGVADTARLTSPGR</sequence>
<gene>
    <name evidence="1" type="ORF">I4F81_004301</name>
</gene>
<dbReference type="Proteomes" id="UP000798662">
    <property type="component" value="Chromosome 1"/>
</dbReference>
<organism evidence="1 2">
    <name type="scientific">Pyropia yezoensis</name>
    <name type="common">Susabi-nori</name>
    <name type="synonym">Porphyra yezoensis</name>
    <dbReference type="NCBI Taxonomy" id="2788"/>
    <lineage>
        <taxon>Eukaryota</taxon>
        <taxon>Rhodophyta</taxon>
        <taxon>Bangiophyceae</taxon>
        <taxon>Bangiales</taxon>
        <taxon>Bangiaceae</taxon>
        <taxon>Pyropia</taxon>
    </lineage>
</organism>
<proteinExistence type="predicted"/>
<reference evidence="1" key="1">
    <citation type="submission" date="2019-11" db="EMBL/GenBank/DDBJ databases">
        <title>Nori genome reveals adaptations in red seaweeds to the harsh intertidal environment.</title>
        <authorList>
            <person name="Wang D."/>
            <person name="Mao Y."/>
        </authorList>
    </citation>
    <scope>NUCLEOTIDE SEQUENCE</scope>
    <source>
        <tissue evidence="1">Gametophyte</tissue>
    </source>
</reference>
<keyword evidence="2" id="KW-1185">Reference proteome</keyword>
<comment type="caution">
    <text evidence="1">The sequence shown here is derived from an EMBL/GenBank/DDBJ whole genome shotgun (WGS) entry which is preliminary data.</text>
</comment>
<accession>A0ACC3BUL1</accession>
<protein>
    <submittedName>
        <fullName evidence="1">Uncharacterized protein</fullName>
    </submittedName>
</protein>
<evidence type="ECO:0000313" key="2">
    <source>
        <dbReference type="Proteomes" id="UP000798662"/>
    </source>
</evidence>
<name>A0ACC3BUL1_PYRYE</name>
<evidence type="ECO:0000313" key="1">
    <source>
        <dbReference type="EMBL" id="KAK1861721.1"/>
    </source>
</evidence>
<dbReference type="EMBL" id="CM020618">
    <property type="protein sequence ID" value="KAK1861721.1"/>
    <property type="molecule type" value="Genomic_DNA"/>
</dbReference>